<dbReference type="Proteomes" id="UP000030554">
    <property type="component" value="Unassembled WGS sequence"/>
</dbReference>
<gene>
    <name evidence="2" type="ORF">IO48_10735</name>
</gene>
<evidence type="ECO:0000256" key="1">
    <source>
        <dbReference type="SAM" id="Phobius"/>
    </source>
</evidence>
<evidence type="ECO:0000313" key="3">
    <source>
        <dbReference type="Proteomes" id="UP000030554"/>
    </source>
</evidence>
<organism evidence="2 3">
    <name type="scientific">Gallibacterium anatis 4895</name>
    <dbReference type="NCBI Taxonomy" id="1396510"/>
    <lineage>
        <taxon>Bacteria</taxon>
        <taxon>Pseudomonadati</taxon>
        <taxon>Pseudomonadota</taxon>
        <taxon>Gammaproteobacteria</taxon>
        <taxon>Pasteurellales</taxon>
        <taxon>Pasteurellaceae</taxon>
        <taxon>Gallibacterium</taxon>
    </lineage>
</organism>
<dbReference type="EMBL" id="JPJQ01000054">
    <property type="protein sequence ID" value="KGQ59701.1"/>
    <property type="molecule type" value="Genomic_DNA"/>
</dbReference>
<name>A0A0A2ZRR5_9PAST</name>
<dbReference type="RefSeq" id="WP_039164457.1">
    <property type="nucleotide sequence ID" value="NZ_JPJQ01000054.1"/>
</dbReference>
<reference evidence="2 3" key="1">
    <citation type="submission" date="2014-07" db="EMBL/GenBank/DDBJ databases">
        <title>Chaperone-usher fimbriae in a diverse selection of Gallibacterium genomes.</title>
        <authorList>
            <person name="Kudirkiene E."/>
            <person name="Bager R.J."/>
            <person name="Johnson T.J."/>
            <person name="Bojesen A.M."/>
        </authorList>
    </citation>
    <scope>NUCLEOTIDE SEQUENCE [LARGE SCALE GENOMIC DNA]</scope>
    <source>
        <strain evidence="2 3">4895</strain>
    </source>
</reference>
<keyword evidence="1" id="KW-1133">Transmembrane helix</keyword>
<sequence length="135" mass="15179">MSLYVLVYLIDVLHSIGIGLGVVLVAAAPVLVFTTMAKLENLHEYKQYKRDGTRAYYAEQYEMAATIANKKSYILYAVMLCVWMLIPSKQTLVTMSGLYIGGQIIESVQKSAVYEKAYNLLLSELDEILDKADKK</sequence>
<accession>A0A0A2ZRR5</accession>
<protein>
    <submittedName>
        <fullName evidence="2">Uncharacterized protein</fullName>
    </submittedName>
</protein>
<comment type="caution">
    <text evidence="2">The sequence shown here is derived from an EMBL/GenBank/DDBJ whole genome shotgun (WGS) entry which is preliminary data.</text>
</comment>
<keyword evidence="1" id="KW-0472">Membrane</keyword>
<feature type="transmembrane region" description="Helical" evidence="1">
    <location>
        <begin position="12"/>
        <end position="33"/>
    </location>
</feature>
<dbReference type="AlphaFoldDB" id="A0A0A2ZRR5"/>
<keyword evidence="1" id="KW-0812">Transmembrane</keyword>
<evidence type="ECO:0000313" key="2">
    <source>
        <dbReference type="EMBL" id="KGQ59701.1"/>
    </source>
</evidence>
<feature type="transmembrane region" description="Helical" evidence="1">
    <location>
        <begin position="73"/>
        <end position="92"/>
    </location>
</feature>
<proteinExistence type="predicted"/>